<dbReference type="Proteomes" id="UP000235005">
    <property type="component" value="Unassembled WGS sequence"/>
</dbReference>
<proteinExistence type="predicted"/>
<evidence type="ECO:0000313" key="1">
    <source>
        <dbReference type="EMBL" id="PLW66854.1"/>
    </source>
</evidence>
<reference evidence="1 2" key="1">
    <citation type="submission" date="2018-01" db="EMBL/GenBank/DDBJ databases">
        <title>The draft genome sequence of Halioglobus lutimaris HF004.</title>
        <authorList>
            <person name="Du Z.-J."/>
            <person name="Shi M.-J."/>
        </authorList>
    </citation>
    <scope>NUCLEOTIDE SEQUENCE [LARGE SCALE GENOMIC DNA]</scope>
    <source>
        <strain evidence="1 2">HF004</strain>
    </source>
</reference>
<name>A0A2N5WX88_9GAMM</name>
<evidence type="ECO:0000313" key="2">
    <source>
        <dbReference type="Proteomes" id="UP000235005"/>
    </source>
</evidence>
<accession>A0A2N5WX88</accession>
<dbReference type="AlphaFoldDB" id="A0A2N5WX88"/>
<dbReference type="EMBL" id="PKUS01000045">
    <property type="protein sequence ID" value="PLW66854.1"/>
    <property type="molecule type" value="Genomic_DNA"/>
</dbReference>
<protein>
    <submittedName>
        <fullName evidence="1">Uncharacterized protein</fullName>
    </submittedName>
</protein>
<sequence length="67" mass="7414">MYTGPTDGALERLLLAPNLAFDVSAELTICAAVPRAEIRRMQSNRKESLHATLGLFVLYSRAVLFAY</sequence>
<gene>
    <name evidence="1" type="ORF">C0039_19745</name>
</gene>
<keyword evidence="2" id="KW-1185">Reference proteome</keyword>
<organism evidence="1 2">
    <name type="scientific">Pseudohalioglobus lutimaris</name>
    <dbReference type="NCBI Taxonomy" id="1737061"/>
    <lineage>
        <taxon>Bacteria</taxon>
        <taxon>Pseudomonadati</taxon>
        <taxon>Pseudomonadota</taxon>
        <taxon>Gammaproteobacteria</taxon>
        <taxon>Cellvibrionales</taxon>
        <taxon>Halieaceae</taxon>
        <taxon>Pseudohalioglobus</taxon>
    </lineage>
</organism>
<comment type="caution">
    <text evidence="1">The sequence shown here is derived from an EMBL/GenBank/DDBJ whole genome shotgun (WGS) entry which is preliminary data.</text>
</comment>